<organism evidence="2 3">
    <name type="scientific">Liparis tanakae</name>
    <name type="common">Tanaka's snailfish</name>
    <dbReference type="NCBI Taxonomy" id="230148"/>
    <lineage>
        <taxon>Eukaryota</taxon>
        <taxon>Metazoa</taxon>
        <taxon>Chordata</taxon>
        <taxon>Craniata</taxon>
        <taxon>Vertebrata</taxon>
        <taxon>Euteleostomi</taxon>
        <taxon>Actinopterygii</taxon>
        <taxon>Neopterygii</taxon>
        <taxon>Teleostei</taxon>
        <taxon>Neoteleostei</taxon>
        <taxon>Acanthomorphata</taxon>
        <taxon>Eupercaria</taxon>
        <taxon>Perciformes</taxon>
        <taxon>Cottioidei</taxon>
        <taxon>Cottales</taxon>
        <taxon>Liparidae</taxon>
        <taxon>Liparis</taxon>
    </lineage>
</organism>
<feature type="compositionally biased region" description="Polar residues" evidence="1">
    <location>
        <begin position="34"/>
        <end position="43"/>
    </location>
</feature>
<proteinExistence type="predicted"/>
<dbReference type="EMBL" id="SRLO01000397">
    <property type="protein sequence ID" value="TNN57738.1"/>
    <property type="molecule type" value="Genomic_DNA"/>
</dbReference>
<evidence type="ECO:0000313" key="2">
    <source>
        <dbReference type="EMBL" id="TNN57738.1"/>
    </source>
</evidence>
<sequence length="129" mass="13651">MPRLNEARCGCQARCRQRHRSAADGGREEEGAESQQWAESQQGHGKVGGPEYPSVCFPSSRQAIGPTGLQPRCASGEADDLLPVDQRSVGATPNCAARVRLPATVVHNQGFPSGKSHSTGEGINKKTEG</sequence>
<protein>
    <submittedName>
        <fullName evidence="2">Uncharacterized protein</fullName>
    </submittedName>
</protein>
<keyword evidence="3" id="KW-1185">Reference proteome</keyword>
<feature type="region of interest" description="Disordered" evidence="1">
    <location>
        <begin position="107"/>
        <end position="129"/>
    </location>
</feature>
<dbReference type="Proteomes" id="UP000314294">
    <property type="component" value="Unassembled WGS sequence"/>
</dbReference>
<accession>A0A4Z2GVY1</accession>
<evidence type="ECO:0000256" key="1">
    <source>
        <dbReference type="SAM" id="MobiDB-lite"/>
    </source>
</evidence>
<reference evidence="2 3" key="1">
    <citation type="submission" date="2019-03" db="EMBL/GenBank/DDBJ databases">
        <title>First draft genome of Liparis tanakae, snailfish: a comprehensive survey of snailfish specific genes.</title>
        <authorList>
            <person name="Kim W."/>
            <person name="Song I."/>
            <person name="Jeong J.-H."/>
            <person name="Kim D."/>
            <person name="Kim S."/>
            <person name="Ryu S."/>
            <person name="Song J.Y."/>
            <person name="Lee S.K."/>
        </authorList>
    </citation>
    <scope>NUCLEOTIDE SEQUENCE [LARGE SCALE GENOMIC DNA]</scope>
    <source>
        <tissue evidence="2">Muscle</tissue>
    </source>
</reference>
<gene>
    <name evidence="2" type="ORF">EYF80_032016</name>
</gene>
<evidence type="ECO:0000313" key="3">
    <source>
        <dbReference type="Proteomes" id="UP000314294"/>
    </source>
</evidence>
<comment type="caution">
    <text evidence="2">The sequence shown here is derived from an EMBL/GenBank/DDBJ whole genome shotgun (WGS) entry which is preliminary data.</text>
</comment>
<feature type="region of interest" description="Disordered" evidence="1">
    <location>
        <begin position="16"/>
        <end position="72"/>
    </location>
</feature>
<feature type="compositionally biased region" description="Polar residues" evidence="1">
    <location>
        <begin position="107"/>
        <end position="121"/>
    </location>
</feature>
<dbReference type="AlphaFoldDB" id="A0A4Z2GVY1"/>
<name>A0A4Z2GVY1_9TELE</name>